<keyword evidence="1" id="KW-0472">Membrane</keyword>
<protein>
    <submittedName>
        <fullName evidence="2">Uncharacterized protein</fullName>
    </submittedName>
</protein>
<keyword evidence="1" id="KW-0812">Transmembrane</keyword>
<proteinExistence type="predicted"/>
<evidence type="ECO:0000256" key="1">
    <source>
        <dbReference type="SAM" id="Phobius"/>
    </source>
</evidence>
<feature type="transmembrane region" description="Helical" evidence="1">
    <location>
        <begin position="163"/>
        <end position="185"/>
    </location>
</feature>
<reference evidence="2 3" key="1">
    <citation type="submission" date="2023-07" db="EMBL/GenBank/DDBJ databases">
        <title>Sorghum-associated microbial communities from plants grown in Nebraska, USA.</title>
        <authorList>
            <person name="Schachtman D."/>
        </authorList>
    </citation>
    <scope>NUCLEOTIDE SEQUENCE [LARGE SCALE GENOMIC DNA]</scope>
    <source>
        <strain evidence="2 3">2980</strain>
    </source>
</reference>
<evidence type="ECO:0000313" key="3">
    <source>
        <dbReference type="Proteomes" id="UP001259347"/>
    </source>
</evidence>
<comment type="caution">
    <text evidence="2">The sequence shown here is derived from an EMBL/GenBank/DDBJ whole genome shotgun (WGS) entry which is preliminary data.</text>
</comment>
<keyword evidence="1" id="KW-1133">Transmembrane helix</keyword>
<dbReference type="EMBL" id="JAVDUM010000014">
    <property type="protein sequence ID" value="MDR6868406.1"/>
    <property type="molecule type" value="Genomic_DNA"/>
</dbReference>
<dbReference type="RefSeq" id="WP_310022199.1">
    <property type="nucleotide sequence ID" value="NZ_JAVDUM010000014.1"/>
</dbReference>
<sequence>MLTVSALRPILAAERDELTGERRTRVERASADAATRMARAWIGRSRDASTDPTLDVRHDRWAFLGWVPVLIAVVGVSVLPVASMDLSMRLVVATALAAATAVLLIPAGIASLASRRVDDTGSVQLAAAGCLVIIAAVAVVLTAPEWTAGIGGTADPGQSTGLLAGFAVLSAVVALAVSIPTAVVLSGRRRRLDAEGAREDARADAASAALHAHGIRPSTPGSAAWQAAVRRLPRRSRLSALCAAHGVGAGTVWAATGGDRFFDALEALDTRHGEDVGGTS</sequence>
<feature type="transmembrane region" description="Helical" evidence="1">
    <location>
        <begin position="61"/>
        <end position="82"/>
    </location>
</feature>
<evidence type="ECO:0000313" key="2">
    <source>
        <dbReference type="EMBL" id="MDR6868406.1"/>
    </source>
</evidence>
<feature type="transmembrane region" description="Helical" evidence="1">
    <location>
        <begin position="88"/>
        <end position="113"/>
    </location>
</feature>
<organism evidence="2 3">
    <name type="scientific">Microbacterium resistens</name>
    <dbReference type="NCBI Taxonomy" id="156977"/>
    <lineage>
        <taxon>Bacteria</taxon>
        <taxon>Bacillati</taxon>
        <taxon>Actinomycetota</taxon>
        <taxon>Actinomycetes</taxon>
        <taxon>Micrococcales</taxon>
        <taxon>Microbacteriaceae</taxon>
        <taxon>Microbacterium</taxon>
    </lineage>
</organism>
<keyword evidence="3" id="KW-1185">Reference proteome</keyword>
<accession>A0ABU1SFN5</accession>
<gene>
    <name evidence="2" type="ORF">J2Y69_003022</name>
</gene>
<dbReference type="Proteomes" id="UP001259347">
    <property type="component" value="Unassembled WGS sequence"/>
</dbReference>
<feature type="transmembrane region" description="Helical" evidence="1">
    <location>
        <begin position="125"/>
        <end position="143"/>
    </location>
</feature>
<name>A0ABU1SFN5_9MICO</name>